<organism evidence="1 2">
    <name type="scientific">Pedobacter steynii</name>
    <dbReference type="NCBI Taxonomy" id="430522"/>
    <lineage>
        <taxon>Bacteria</taxon>
        <taxon>Pseudomonadati</taxon>
        <taxon>Bacteroidota</taxon>
        <taxon>Sphingobacteriia</taxon>
        <taxon>Sphingobacteriales</taxon>
        <taxon>Sphingobacteriaceae</taxon>
        <taxon>Pedobacter</taxon>
    </lineage>
</organism>
<dbReference type="EMBL" id="FNGY01000008">
    <property type="protein sequence ID" value="SDN62284.1"/>
    <property type="molecule type" value="Genomic_DNA"/>
</dbReference>
<accession>A0A1H0CWM1</accession>
<protein>
    <submittedName>
        <fullName evidence="1">Uncharacterized protein</fullName>
    </submittedName>
</protein>
<sequence>MIATANPENPGKRINKYKTPATRTKATINKKPCKKVSILNAAMSANPKKAKARMVKNIYKDAFPMLS</sequence>
<gene>
    <name evidence="1" type="ORF">SAMN05421820_108241</name>
</gene>
<keyword evidence="2" id="KW-1185">Reference proteome</keyword>
<reference evidence="2" key="1">
    <citation type="submission" date="2016-10" db="EMBL/GenBank/DDBJ databases">
        <authorList>
            <person name="Varghese N."/>
            <person name="Submissions S."/>
        </authorList>
    </citation>
    <scope>NUCLEOTIDE SEQUENCE [LARGE SCALE GENOMIC DNA]</scope>
    <source>
        <strain evidence="2">DSM 19110</strain>
    </source>
</reference>
<evidence type="ECO:0000313" key="1">
    <source>
        <dbReference type="EMBL" id="SDN62284.1"/>
    </source>
</evidence>
<evidence type="ECO:0000313" key="2">
    <source>
        <dbReference type="Proteomes" id="UP000183200"/>
    </source>
</evidence>
<dbReference type="Proteomes" id="UP000183200">
    <property type="component" value="Unassembled WGS sequence"/>
</dbReference>
<name>A0A1H0CWM1_9SPHI</name>
<proteinExistence type="predicted"/>
<dbReference type="AlphaFoldDB" id="A0A1H0CWM1"/>